<evidence type="ECO:0000256" key="4">
    <source>
        <dbReference type="ARBA" id="ARBA00012551"/>
    </source>
</evidence>
<evidence type="ECO:0000313" key="21">
    <source>
        <dbReference type="Proteomes" id="UP000054248"/>
    </source>
</evidence>
<dbReference type="EC" id="3.6.4.12" evidence="4"/>
<dbReference type="Pfam" id="PF08785">
    <property type="entry name" value="Ku_PK_bind"/>
    <property type="match status" value="1"/>
</dbReference>
<evidence type="ECO:0000256" key="13">
    <source>
        <dbReference type="ARBA" id="ARBA00023125"/>
    </source>
</evidence>
<gene>
    <name evidence="20" type="ORF">M407DRAFT_211773</name>
</gene>
<dbReference type="GO" id="GO:0003684">
    <property type="term" value="F:damaged DNA binding"/>
    <property type="evidence" value="ECO:0007669"/>
    <property type="project" value="InterPro"/>
</dbReference>
<comment type="subcellular location">
    <subcellularLocation>
        <location evidence="2">Chromosome</location>
        <location evidence="2">Telomere</location>
    </subcellularLocation>
    <subcellularLocation>
        <location evidence="1">Nucleus</location>
    </subcellularLocation>
</comment>
<dbReference type="HOGENOM" id="CLU_010975_1_1_1"/>
<dbReference type="AlphaFoldDB" id="A0A0C3Q6C0"/>
<evidence type="ECO:0000256" key="11">
    <source>
        <dbReference type="ARBA" id="ARBA00022840"/>
    </source>
</evidence>
<keyword evidence="21" id="KW-1185">Reference proteome</keyword>
<feature type="region of interest" description="Disordered" evidence="18">
    <location>
        <begin position="315"/>
        <end position="342"/>
    </location>
</feature>
<protein>
    <recommendedName>
        <fullName evidence="5">ATP-dependent DNA helicase II subunit 2</fullName>
        <ecNumber evidence="4">3.6.4.12</ecNumber>
    </recommendedName>
    <alternativeName>
        <fullName evidence="17">ATP-dependent DNA helicase II subunit Ku80</fullName>
    </alternativeName>
</protein>
<dbReference type="PANTHER" id="PTHR12604">
    <property type="entry name" value="KU AUTOANTIGEN DNA HELICASE"/>
    <property type="match status" value="1"/>
</dbReference>
<dbReference type="GO" id="GO:0000781">
    <property type="term" value="C:chromosome, telomeric region"/>
    <property type="evidence" value="ECO:0007669"/>
    <property type="project" value="UniProtKB-SubCell"/>
</dbReference>
<sequence length="860" mass="96629">MAERAGYTVTMFVIDVSPSMAKTREIQLAPGPDGEEKTKEVTNLEWALEFVLLKVQEMIFAGRKTDQCGVILFGTKKTKNCINEANGGYDHVTEYIPIAQPTQQTLDLISAIKPSKVQGDALDGLIVAIQTQATYLGKKKTWTRKITVLTDGESPLNTEDWEGTAEKLNELDVRATIIGVDFDDEDFKEEDKSEQKTQNEEFYQQLGSQIEKCLIGSCYQALEDCALPDIKTVKPAAKHIILRLGYHYPDQVDDEADDGEAEKGIEISARVHKVSSKASPVSLKRFIKRGDDVMDDAEERKPDVGGAVYAPVERETRYHLRPPAQEKKEEDDEVKLEDGDAENEVPTLGDLVDAEDLVKGYKYGATWVLVDEEFDKLPTKAGIEAGVIGFMHASKFQRWYLMGEIYSLSADDKSIRSQIALSSFIRGMVIKDVLAIVRWVHADGADPKMAVCCPIVEVERDYLFMARVPFAEDLRNYTFPSLDDLKNKKGEAATKHPFVTTDEMVTAMEKWVDKMDLMEAAEDADGAPEPWFDMSASYNPAIHRLKTALFHGSVFPDLENNPIPPPHPELTKYLEPPPEVVERSKRALEKLKKAVDVKLVPPKVRGKKKANDVDATMHTEDDFDVTDLLGEDAAGPVGPSRSMATLSLKSPHVASQKLEAEKKKSKMELDDTDTEDEDERARTPGRSHLPTPDRSPAGPTPKKTNLTRQERDVRPGRIIGNAFPLEDFKDNLKEGDVVSKALKDMSAVIPEIVDESFSTQRYDEAIQCMREMRKTALQEDDIDIWNDFLHEFKEKCQRPGYKRKDFWDKVKAIGMQISLITDKEAEVHEGYSAVSELQSVQVISVHGSWWNENLTCDFLF</sequence>
<evidence type="ECO:0000256" key="8">
    <source>
        <dbReference type="ARBA" id="ARBA00022763"/>
    </source>
</evidence>
<feature type="compositionally biased region" description="Acidic residues" evidence="18">
    <location>
        <begin position="329"/>
        <end position="342"/>
    </location>
</feature>
<dbReference type="Gene3D" id="1.10.1600.10">
    <property type="match status" value="1"/>
</dbReference>
<evidence type="ECO:0000256" key="12">
    <source>
        <dbReference type="ARBA" id="ARBA00022895"/>
    </source>
</evidence>
<evidence type="ECO:0000256" key="1">
    <source>
        <dbReference type="ARBA" id="ARBA00004123"/>
    </source>
</evidence>
<dbReference type="GO" id="GO:0000723">
    <property type="term" value="P:telomere maintenance"/>
    <property type="evidence" value="ECO:0007669"/>
    <property type="project" value="InterPro"/>
</dbReference>
<proteinExistence type="inferred from homology"/>
<evidence type="ECO:0000256" key="17">
    <source>
        <dbReference type="ARBA" id="ARBA00031847"/>
    </source>
</evidence>
<evidence type="ECO:0000259" key="19">
    <source>
        <dbReference type="SMART" id="SM00559"/>
    </source>
</evidence>
<dbReference type="InterPro" id="IPR036494">
    <property type="entry name" value="Ku_C_sf"/>
</dbReference>
<keyword evidence="6" id="KW-0158">Chromosome</keyword>
<dbReference type="GO" id="GO:0043564">
    <property type="term" value="C:Ku70:Ku80 complex"/>
    <property type="evidence" value="ECO:0007669"/>
    <property type="project" value="InterPro"/>
</dbReference>
<evidence type="ECO:0000256" key="15">
    <source>
        <dbReference type="ARBA" id="ARBA00023204"/>
    </source>
</evidence>
<evidence type="ECO:0000313" key="20">
    <source>
        <dbReference type="EMBL" id="KIO24865.1"/>
    </source>
</evidence>
<keyword evidence="16" id="KW-0539">Nucleus</keyword>
<evidence type="ECO:0000256" key="10">
    <source>
        <dbReference type="ARBA" id="ARBA00022806"/>
    </source>
</evidence>
<dbReference type="InterPro" id="IPR024193">
    <property type="entry name" value="Ku80"/>
</dbReference>
<dbReference type="FunFam" id="1.10.1600.10:FF:000002">
    <property type="entry name" value="X-ray repair cross-complementing protein 5"/>
    <property type="match status" value="1"/>
</dbReference>
<feature type="region of interest" description="Disordered" evidence="18">
    <location>
        <begin position="630"/>
        <end position="717"/>
    </location>
</feature>
<dbReference type="OrthoDB" id="30826at2759"/>
<dbReference type="SMART" id="SM00559">
    <property type="entry name" value="Ku78"/>
    <property type="match status" value="1"/>
</dbReference>
<keyword evidence="13" id="KW-0238">DNA-binding</keyword>
<feature type="compositionally biased region" description="Basic and acidic residues" evidence="18">
    <location>
        <begin position="315"/>
        <end position="328"/>
    </location>
</feature>
<keyword evidence="14" id="KW-0233">DNA recombination</keyword>
<dbReference type="FunFam" id="3.40.50.410:FF:000073">
    <property type="entry name" value="ATP-dependent DNA helicase II subunit 2"/>
    <property type="match status" value="1"/>
</dbReference>
<dbReference type="GO" id="GO:0005524">
    <property type="term" value="F:ATP binding"/>
    <property type="evidence" value="ECO:0007669"/>
    <property type="project" value="UniProtKB-KW"/>
</dbReference>
<evidence type="ECO:0000256" key="14">
    <source>
        <dbReference type="ARBA" id="ARBA00023172"/>
    </source>
</evidence>
<keyword evidence="7" id="KW-0547">Nucleotide-binding</keyword>
<keyword evidence="15" id="KW-0234">DNA repair</keyword>
<dbReference type="InterPro" id="IPR014893">
    <property type="entry name" value="Ku_PK_bind"/>
</dbReference>
<evidence type="ECO:0000256" key="2">
    <source>
        <dbReference type="ARBA" id="ARBA00004574"/>
    </source>
</evidence>
<dbReference type="EMBL" id="KN823052">
    <property type="protein sequence ID" value="KIO24865.1"/>
    <property type="molecule type" value="Genomic_DNA"/>
</dbReference>
<dbReference type="GO" id="GO:0003690">
    <property type="term" value="F:double-stranded DNA binding"/>
    <property type="evidence" value="ECO:0007669"/>
    <property type="project" value="TreeGrafter"/>
</dbReference>
<name>A0A0C3Q6C0_9AGAM</name>
<keyword evidence="9" id="KW-0378">Hydrolase</keyword>
<evidence type="ECO:0000256" key="6">
    <source>
        <dbReference type="ARBA" id="ARBA00022454"/>
    </source>
</evidence>
<dbReference type="InterPro" id="IPR006164">
    <property type="entry name" value="DNA_bd_Ku70/Ku80"/>
</dbReference>
<dbReference type="GO" id="GO:0006303">
    <property type="term" value="P:double-strand break repair via nonhomologous end joining"/>
    <property type="evidence" value="ECO:0007669"/>
    <property type="project" value="InterPro"/>
</dbReference>
<keyword evidence="12" id="KW-0779">Telomere</keyword>
<reference evidence="21" key="2">
    <citation type="submission" date="2015-01" db="EMBL/GenBank/DDBJ databases">
        <title>Evolutionary Origins and Diversification of the Mycorrhizal Mutualists.</title>
        <authorList>
            <consortium name="DOE Joint Genome Institute"/>
            <consortium name="Mycorrhizal Genomics Consortium"/>
            <person name="Kohler A."/>
            <person name="Kuo A."/>
            <person name="Nagy L.G."/>
            <person name="Floudas D."/>
            <person name="Copeland A."/>
            <person name="Barry K.W."/>
            <person name="Cichocki N."/>
            <person name="Veneault-Fourrey C."/>
            <person name="LaButti K."/>
            <person name="Lindquist E.A."/>
            <person name="Lipzen A."/>
            <person name="Lundell T."/>
            <person name="Morin E."/>
            <person name="Murat C."/>
            <person name="Riley R."/>
            <person name="Ohm R."/>
            <person name="Sun H."/>
            <person name="Tunlid A."/>
            <person name="Henrissat B."/>
            <person name="Grigoriev I.V."/>
            <person name="Hibbett D.S."/>
            <person name="Martin F."/>
        </authorList>
    </citation>
    <scope>NUCLEOTIDE SEQUENCE [LARGE SCALE GENOMIC DNA]</scope>
    <source>
        <strain evidence="21">MUT 4182</strain>
    </source>
</reference>
<evidence type="ECO:0000256" key="3">
    <source>
        <dbReference type="ARBA" id="ARBA00007726"/>
    </source>
</evidence>
<dbReference type="Proteomes" id="UP000054248">
    <property type="component" value="Unassembled WGS sequence"/>
</dbReference>
<dbReference type="GO" id="GO:0003678">
    <property type="term" value="F:DNA helicase activity"/>
    <property type="evidence" value="ECO:0007669"/>
    <property type="project" value="UniProtKB-EC"/>
</dbReference>
<evidence type="ECO:0000256" key="16">
    <source>
        <dbReference type="ARBA" id="ARBA00023242"/>
    </source>
</evidence>
<reference evidence="20 21" key="1">
    <citation type="submission" date="2014-04" db="EMBL/GenBank/DDBJ databases">
        <authorList>
            <consortium name="DOE Joint Genome Institute"/>
            <person name="Kuo A."/>
            <person name="Girlanda M."/>
            <person name="Perotto S."/>
            <person name="Kohler A."/>
            <person name="Nagy L.G."/>
            <person name="Floudas D."/>
            <person name="Copeland A."/>
            <person name="Barry K.W."/>
            <person name="Cichocki N."/>
            <person name="Veneault-Fourrey C."/>
            <person name="LaButti K."/>
            <person name="Lindquist E.A."/>
            <person name="Lipzen A."/>
            <person name="Lundell T."/>
            <person name="Morin E."/>
            <person name="Murat C."/>
            <person name="Sun H."/>
            <person name="Tunlid A."/>
            <person name="Henrissat B."/>
            <person name="Grigoriev I.V."/>
            <person name="Hibbett D.S."/>
            <person name="Martin F."/>
            <person name="Nordberg H.P."/>
            <person name="Cantor M.N."/>
            <person name="Hua S.X."/>
        </authorList>
    </citation>
    <scope>NUCLEOTIDE SEQUENCE [LARGE SCALE GENOMIC DNA]</scope>
    <source>
        <strain evidence="20 21">MUT 4182</strain>
    </source>
</reference>
<dbReference type="InterPro" id="IPR016194">
    <property type="entry name" value="SPOC-like_C_dom_sf"/>
</dbReference>
<dbReference type="Pfam" id="PF02735">
    <property type="entry name" value="Ku"/>
    <property type="match status" value="1"/>
</dbReference>
<accession>A0A0C3Q6C0</accession>
<dbReference type="Gene3D" id="3.40.50.410">
    <property type="entry name" value="von Willebrand factor, type A domain"/>
    <property type="match status" value="1"/>
</dbReference>
<dbReference type="Gene3D" id="1.25.40.240">
    <property type="entry name" value="Ku, C-terminal domain"/>
    <property type="match status" value="1"/>
</dbReference>
<organism evidence="20 21">
    <name type="scientific">Tulasnella calospora MUT 4182</name>
    <dbReference type="NCBI Taxonomy" id="1051891"/>
    <lineage>
        <taxon>Eukaryota</taxon>
        <taxon>Fungi</taxon>
        <taxon>Dikarya</taxon>
        <taxon>Basidiomycota</taxon>
        <taxon>Agaricomycotina</taxon>
        <taxon>Agaricomycetes</taxon>
        <taxon>Cantharellales</taxon>
        <taxon>Tulasnellaceae</taxon>
        <taxon>Tulasnella</taxon>
    </lineage>
</organism>
<dbReference type="Gene3D" id="2.40.290.10">
    <property type="match status" value="1"/>
</dbReference>
<dbReference type="InterPro" id="IPR005161">
    <property type="entry name" value="Ku_N"/>
</dbReference>
<keyword evidence="10" id="KW-0347">Helicase</keyword>
<dbReference type="InterPro" id="IPR036465">
    <property type="entry name" value="vWFA_dom_sf"/>
</dbReference>
<feature type="domain" description="Ku" evidence="19">
    <location>
        <begin position="349"/>
        <end position="485"/>
    </location>
</feature>
<keyword evidence="8" id="KW-0227">DNA damage</keyword>
<dbReference type="PANTHER" id="PTHR12604:SF4">
    <property type="entry name" value="X-RAY REPAIR CROSS-COMPLEMENTING PROTEIN 5"/>
    <property type="match status" value="1"/>
</dbReference>
<dbReference type="STRING" id="1051891.A0A0C3Q6C0"/>
<evidence type="ECO:0000256" key="18">
    <source>
        <dbReference type="SAM" id="MobiDB-lite"/>
    </source>
</evidence>
<dbReference type="GO" id="GO:0016787">
    <property type="term" value="F:hydrolase activity"/>
    <property type="evidence" value="ECO:0007669"/>
    <property type="project" value="UniProtKB-KW"/>
</dbReference>
<feature type="compositionally biased region" description="Basic and acidic residues" evidence="18">
    <location>
        <begin position="658"/>
        <end position="669"/>
    </location>
</feature>
<dbReference type="SUPFAM" id="SSF101420">
    <property type="entry name" value="C-terminal domain of Ku80"/>
    <property type="match status" value="1"/>
</dbReference>
<comment type="similarity">
    <text evidence="3">Belongs to the ku80 family.</text>
</comment>
<dbReference type="SUPFAM" id="SSF100939">
    <property type="entry name" value="SPOC domain-like"/>
    <property type="match status" value="1"/>
</dbReference>
<keyword evidence="11" id="KW-0067">ATP-binding</keyword>
<evidence type="ECO:0000256" key="5">
    <source>
        <dbReference type="ARBA" id="ARBA00021792"/>
    </source>
</evidence>
<dbReference type="CDD" id="cd00873">
    <property type="entry name" value="KU80"/>
    <property type="match status" value="1"/>
</dbReference>
<dbReference type="Pfam" id="PF03731">
    <property type="entry name" value="Ku_N"/>
    <property type="match status" value="1"/>
</dbReference>
<dbReference type="GO" id="GO:0042162">
    <property type="term" value="F:telomeric DNA binding"/>
    <property type="evidence" value="ECO:0007669"/>
    <property type="project" value="InterPro"/>
</dbReference>
<evidence type="ECO:0000256" key="9">
    <source>
        <dbReference type="ARBA" id="ARBA00022801"/>
    </source>
</evidence>
<dbReference type="GO" id="GO:0006310">
    <property type="term" value="P:DNA recombination"/>
    <property type="evidence" value="ECO:0007669"/>
    <property type="project" value="UniProtKB-KW"/>
</dbReference>
<evidence type="ECO:0000256" key="7">
    <source>
        <dbReference type="ARBA" id="ARBA00022741"/>
    </source>
</evidence>
<dbReference type="SUPFAM" id="SSF53300">
    <property type="entry name" value="vWA-like"/>
    <property type="match status" value="1"/>
</dbReference>